<sequence length="120" mass="13268">MMNTAWKEKKLWLGIAALSIALAAVVWCRFQHTFTTERWLSAPEQRADLVDNLVGRYDLEGMSVHQVKALLGEETVYSTDCGSFLSYELGLEPGLISVDCAVLTLRLEDGRVSSVSLSTS</sequence>
<name>A0ABS6F691_9FIRM</name>
<comment type="caution">
    <text evidence="1">The sequence shown here is derived from an EMBL/GenBank/DDBJ whole genome shotgun (WGS) entry which is preliminary data.</text>
</comment>
<protein>
    <recommendedName>
        <fullName evidence="3">PepSY domain-containing protein</fullName>
    </recommendedName>
</protein>
<proteinExistence type="predicted"/>
<accession>A0ABS6F691</accession>
<keyword evidence="2" id="KW-1185">Reference proteome</keyword>
<evidence type="ECO:0000313" key="1">
    <source>
        <dbReference type="EMBL" id="MBU5625808.1"/>
    </source>
</evidence>
<organism evidence="1 2">
    <name type="scientific">Dysosmobacter acutus</name>
    <dbReference type="NCBI Taxonomy" id="2841504"/>
    <lineage>
        <taxon>Bacteria</taxon>
        <taxon>Bacillati</taxon>
        <taxon>Bacillota</taxon>
        <taxon>Clostridia</taxon>
        <taxon>Eubacteriales</taxon>
        <taxon>Oscillospiraceae</taxon>
        <taxon>Dysosmobacter</taxon>
    </lineage>
</organism>
<evidence type="ECO:0000313" key="2">
    <source>
        <dbReference type="Proteomes" id="UP000787672"/>
    </source>
</evidence>
<gene>
    <name evidence="1" type="ORF">KQI82_02515</name>
</gene>
<dbReference type="RefSeq" id="WP_216558276.1">
    <property type="nucleotide sequence ID" value="NZ_JAHLQN010000001.1"/>
</dbReference>
<dbReference type="EMBL" id="JAHLQN010000001">
    <property type="protein sequence ID" value="MBU5625808.1"/>
    <property type="molecule type" value="Genomic_DNA"/>
</dbReference>
<dbReference type="Proteomes" id="UP000787672">
    <property type="component" value="Unassembled WGS sequence"/>
</dbReference>
<evidence type="ECO:0008006" key="3">
    <source>
        <dbReference type="Google" id="ProtNLM"/>
    </source>
</evidence>
<reference evidence="1 2" key="1">
    <citation type="submission" date="2021-06" db="EMBL/GenBank/DDBJ databases">
        <authorList>
            <person name="Sun Q."/>
            <person name="Li D."/>
        </authorList>
    </citation>
    <scope>NUCLEOTIDE SEQUENCE [LARGE SCALE GENOMIC DNA]</scope>
    <source>
        <strain evidence="1 2">MSJ-2</strain>
    </source>
</reference>